<dbReference type="Gene3D" id="3.90.1580.10">
    <property type="entry name" value="paralog of FGE (formylglycine-generating enzyme)"/>
    <property type="match status" value="1"/>
</dbReference>
<evidence type="ECO:0000313" key="4">
    <source>
        <dbReference type="Proteomes" id="UP000534783"/>
    </source>
</evidence>
<comment type="caution">
    <text evidence="3">The sequence shown here is derived from an EMBL/GenBank/DDBJ whole genome shotgun (WGS) entry which is preliminary data.</text>
</comment>
<keyword evidence="1" id="KW-0732">Signal</keyword>
<name>A0A7X6DTC6_9BACT</name>
<dbReference type="InterPro" id="IPR005532">
    <property type="entry name" value="SUMF_dom"/>
</dbReference>
<evidence type="ECO:0000313" key="3">
    <source>
        <dbReference type="EMBL" id="NKE73025.1"/>
    </source>
</evidence>
<dbReference type="EMBL" id="VTOW01000005">
    <property type="protein sequence ID" value="NKE73025.1"/>
    <property type="molecule type" value="Genomic_DNA"/>
</dbReference>
<dbReference type="SUPFAM" id="SSF56436">
    <property type="entry name" value="C-type lectin-like"/>
    <property type="match status" value="1"/>
</dbReference>
<feature type="chain" id="PRO_5031313533" evidence="1">
    <location>
        <begin position="22"/>
        <end position="326"/>
    </location>
</feature>
<protein>
    <submittedName>
        <fullName evidence="3">Formylglycine-generating enzyme family protein</fullName>
    </submittedName>
</protein>
<dbReference type="RefSeq" id="WP_168062974.1">
    <property type="nucleotide sequence ID" value="NZ_VTOW01000005.1"/>
</dbReference>
<dbReference type="Pfam" id="PF03781">
    <property type="entry name" value="FGE-sulfatase"/>
    <property type="match status" value="1"/>
</dbReference>
<dbReference type="PANTHER" id="PTHR23150">
    <property type="entry name" value="SULFATASE MODIFYING FACTOR 1, 2"/>
    <property type="match status" value="1"/>
</dbReference>
<feature type="domain" description="Sulfatase-modifying factor enzyme-like" evidence="2">
    <location>
        <begin position="99"/>
        <end position="320"/>
    </location>
</feature>
<feature type="signal peptide" evidence="1">
    <location>
        <begin position="1"/>
        <end position="21"/>
    </location>
</feature>
<reference evidence="3 4" key="1">
    <citation type="journal article" date="2020" name="Nature">
        <title>Bacterial chemolithoautotrophy via manganese oxidation.</title>
        <authorList>
            <person name="Yu H."/>
            <person name="Leadbetter J.R."/>
        </authorList>
    </citation>
    <scope>NUCLEOTIDE SEQUENCE [LARGE SCALE GENOMIC DNA]</scope>
    <source>
        <strain evidence="3 4">Mn-1</strain>
    </source>
</reference>
<proteinExistence type="predicted"/>
<dbReference type="InterPro" id="IPR042095">
    <property type="entry name" value="SUMF_sf"/>
</dbReference>
<gene>
    <name evidence="3" type="ORF">MNODULE_19920</name>
</gene>
<evidence type="ECO:0000256" key="1">
    <source>
        <dbReference type="SAM" id="SignalP"/>
    </source>
</evidence>
<dbReference type="Proteomes" id="UP000534783">
    <property type="component" value="Unassembled WGS sequence"/>
</dbReference>
<dbReference type="InterPro" id="IPR051043">
    <property type="entry name" value="Sulfatase_Mod_Factor_Kinase"/>
</dbReference>
<dbReference type="PANTHER" id="PTHR23150:SF19">
    <property type="entry name" value="FORMYLGLYCINE-GENERATING ENZYME"/>
    <property type="match status" value="1"/>
</dbReference>
<keyword evidence="4" id="KW-1185">Reference proteome</keyword>
<organism evidence="3 4">
    <name type="scientific">Candidatus Manganitrophus noduliformans</name>
    <dbReference type="NCBI Taxonomy" id="2606439"/>
    <lineage>
        <taxon>Bacteria</taxon>
        <taxon>Pseudomonadati</taxon>
        <taxon>Nitrospirota</taxon>
        <taxon>Nitrospiria</taxon>
        <taxon>Candidatus Troglogloeales</taxon>
        <taxon>Candidatus Manganitrophaceae</taxon>
        <taxon>Candidatus Manganitrophus</taxon>
    </lineage>
</organism>
<dbReference type="GO" id="GO:0120147">
    <property type="term" value="F:formylglycine-generating oxidase activity"/>
    <property type="evidence" value="ECO:0007669"/>
    <property type="project" value="TreeGrafter"/>
</dbReference>
<sequence length="326" mass="37083">MKRKWLSFLFFLISGAGLLFFGSTSGQTIEPNLADPAARKECRLCHKGPARHQIDDSRDPWCVNCHRLHNLGDILGLEAYFRRAVRAIEPKKGEEIIEQKMVLIPAGEFIMGEDFFKKNASPRHKVHLDDYSIDLYDVTNAHYKRFVDATGRFPPSHWNRDQYPAGKANHPVTFVSWFDADAYCRWVGKRLPTEAEWEKAARGTDGRMFPWGARFEAKRANVPPEGIKDTTPVNAFPEGRSPYGLYDMSGNVFQWTADWFLPYPGNKVPHPNYGEKLRVLRGGSFFDCSYYNCGLSFQTFNRISLSPATKAISAGFRCAKSEAKNP</sequence>
<dbReference type="AlphaFoldDB" id="A0A7X6DTC6"/>
<dbReference type="InterPro" id="IPR016187">
    <property type="entry name" value="CTDL_fold"/>
</dbReference>
<evidence type="ECO:0000259" key="2">
    <source>
        <dbReference type="Pfam" id="PF03781"/>
    </source>
</evidence>
<accession>A0A7X6DTC6</accession>